<gene>
    <name evidence="6" type="primary">fnr</name>
    <name evidence="6" type="ORF">NYF23_11025</name>
</gene>
<dbReference type="PANTHER" id="PTHR24567:SF75">
    <property type="entry name" value="FUMARATE AND NITRATE REDUCTION REGULATORY PROTEIN"/>
    <property type="match status" value="1"/>
</dbReference>
<dbReference type="InterPro" id="IPR018490">
    <property type="entry name" value="cNMP-bd_dom_sf"/>
</dbReference>
<dbReference type="NCBIfam" id="NF008365">
    <property type="entry name" value="PRK11161.1"/>
    <property type="match status" value="1"/>
</dbReference>
<evidence type="ECO:0000256" key="2">
    <source>
        <dbReference type="ARBA" id="ARBA00023125"/>
    </source>
</evidence>
<dbReference type="EMBL" id="CP103416">
    <property type="protein sequence ID" value="UVW36373.1"/>
    <property type="molecule type" value="Genomic_DNA"/>
</dbReference>
<feature type="domain" description="HTH crp-type" evidence="5">
    <location>
        <begin position="155"/>
        <end position="228"/>
    </location>
</feature>
<accession>A0ABY5TVL7</accession>
<feature type="domain" description="Cyclic nucleotide-binding" evidence="4">
    <location>
        <begin position="21"/>
        <end position="104"/>
    </location>
</feature>
<organism evidence="6 7">
    <name type="scientific">SAR92 clade bacterium H455</name>
    <dbReference type="NCBI Taxonomy" id="2974818"/>
    <lineage>
        <taxon>Bacteria</taxon>
        <taxon>Pseudomonadati</taxon>
        <taxon>Pseudomonadota</taxon>
        <taxon>Gammaproteobacteria</taxon>
        <taxon>Cellvibrionales</taxon>
        <taxon>Porticoccaceae</taxon>
        <taxon>SAR92 clade</taxon>
    </lineage>
</organism>
<sequence>MFVGFERPLSCHSCRISSLCLPLGLNADDLYKLDEFIQRKKPLQPREGVYFSGDPFTSVYAVRSGSIKCFCIDSDGREQVTGFYFPGEVFGWDGLADEQYQKTAIALETTSVCQIPYEQLDELGNSIPSIQRYMMKLISREINADQRLIALLAGSSAQQKLSSLLLSISDRRALQGLSSTRIWLPMSRGEISSYLGLTVETVSRVLGHFQRNKYLSVNKKEIEILDKQALRDLMHSTEEVE</sequence>
<dbReference type="Gene3D" id="2.60.120.10">
    <property type="entry name" value="Jelly Rolls"/>
    <property type="match status" value="1"/>
</dbReference>
<dbReference type="InterPro" id="IPR036390">
    <property type="entry name" value="WH_DNA-bd_sf"/>
</dbReference>
<dbReference type="InterPro" id="IPR050397">
    <property type="entry name" value="Env_Response_Regulators"/>
</dbReference>
<dbReference type="InterPro" id="IPR036388">
    <property type="entry name" value="WH-like_DNA-bd_sf"/>
</dbReference>
<evidence type="ECO:0000259" key="5">
    <source>
        <dbReference type="PROSITE" id="PS51063"/>
    </source>
</evidence>
<evidence type="ECO:0000313" key="7">
    <source>
        <dbReference type="Proteomes" id="UP001059934"/>
    </source>
</evidence>
<dbReference type="Proteomes" id="UP001059934">
    <property type="component" value="Chromosome"/>
</dbReference>
<proteinExistence type="predicted"/>
<keyword evidence="7" id="KW-1185">Reference proteome</keyword>
<keyword evidence="2" id="KW-0238">DNA-binding</keyword>
<dbReference type="SUPFAM" id="SSF46785">
    <property type="entry name" value="Winged helix' DNA-binding domain"/>
    <property type="match status" value="1"/>
</dbReference>
<evidence type="ECO:0000256" key="1">
    <source>
        <dbReference type="ARBA" id="ARBA00023015"/>
    </source>
</evidence>
<dbReference type="Gene3D" id="1.10.10.10">
    <property type="entry name" value="Winged helix-like DNA-binding domain superfamily/Winged helix DNA-binding domain"/>
    <property type="match status" value="1"/>
</dbReference>
<dbReference type="SMART" id="SM00419">
    <property type="entry name" value="HTH_CRP"/>
    <property type="match status" value="1"/>
</dbReference>
<evidence type="ECO:0000313" key="6">
    <source>
        <dbReference type="EMBL" id="UVW36373.1"/>
    </source>
</evidence>
<protein>
    <submittedName>
        <fullName evidence="6">Fumarate/nitrate reduction transcriptional regulator Fnr</fullName>
    </submittedName>
</protein>
<dbReference type="Pfam" id="PF00027">
    <property type="entry name" value="cNMP_binding"/>
    <property type="match status" value="1"/>
</dbReference>
<dbReference type="InterPro" id="IPR014710">
    <property type="entry name" value="RmlC-like_jellyroll"/>
</dbReference>
<dbReference type="InterPro" id="IPR000595">
    <property type="entry name" value="cNMP-bd_dom"/>
</dbReference>
<evidence type="ECO:0000256" key="3">
    <source>
        <dbReference type="ARBA" id="ARBA00023163"/>
    </source>
</evidence>
<dbReference type="CDD" id="cd00092">
    <property type="entry name" value="HTH_CRP"/>
    <property type="match status" value="1"/>
</dbReference>
<dbReference type="PROSITE" id="PS50042">
    <property type="entry name" value="CNMP_BINDING_3"/>
    <property type="match status" value="1"/>
</dbReference>
<evidence type="ECO:0000259" key="4">
    <source>
        <dbReference type="PROSITE" id="PS50042"/>
    </source>
</evidence>
<keyword evidence="3" id="KW-0804">Transcription</keyword>
<dbReference type="PANTHER" id="PTHR24567">
    <property type="entry name" value="CRP FAMILY TRANSCRIPTIONAL REGULATORY PROTEIN"/>
    <property type="match status" value="1"/>
</dbReference>
<dbReference type="PRINTS" id="PR00034">
    <property type="entry name" value="HTHCRP"/>
</dbReference>
<dbReference type="InterPro" id="IPR012318">
    <property type="entry name" value="HTH_CRP"/>
</dbReference>
<dbReference type="Pfam" id="PF13545">
    <property type="entry name" value="HTH_Crp_2"/>
    <property type="match status" value="1"/>
</dbReference>
<name>A0ABY5TVL7_9GAMM</name>
<dbReference type="SMART" id="SM00100">
    <property type="entry name" value="cNMP"/>
    <property type="match status" value="1"/>
</dbReference>
<dbReference type="SUPFAM" id="SSF51206">
    <property type="entry name" value="cAMP-binding domain-like"/>
    <property type="match status" value="1"/>
</dbReference>
<reference evidence="6" key="1">
    <citation type="submission" date="2022-08" db="EMBL/GenBank/DDBJ databases">
        <title>Catabolic pathway analysis in culturable SAR92 clade bacteria reveals their overlooked roles in DMSP degradation in coastal seas.</title>
        <authorList>
            <person name="He X."/>
            <person name="Zhang X."/>
            <person name="Zhang Y."/>
        </authorList>
    </citation>
    <scope>NUCLEOTIDE SEQUENCE</scope>
    <source>
        <strain evidence="6">H455</strain>
    </source>
</reference>
<dbReference type="PROSITE" id="PS51063">
    <property type="entry name" value="HTH_CRP_2"/>
    <property type="match status" value="1"/>
</dbReference>
<keyword evidence="1" id="KW-0805">Transcription regulation</keyword>
<dbReference type="CDD" id="cd00038">
    <property type="entry name" value="CAP_ED"/>
    <property type="match status" value="1"/>
</dbReference>